<dbReference type="InterPro" id="IPR015655">
    <property type="entry name" value="PP2C"/>
</dbReference>
<dbReference type="EMBL" id="QGNW01002314">
    <property type="protein sequence ID" value="RVW21098.1"/>
    <property type="molecule type" value="Genomic_DNA"/>
</dbReference>
<dbReference type="Gene3D" id="3.60.40.10">
    <property type="entry name" value="PPM-type phosphatase domain"/>
    <property type="match status" value="1"/>
</dbReference>
<evidence type="ECO:0000313" key="2">
    <source>
        <dbReference type="EMBL" id="RVW21098.1"/>
    </source>
</evidence>
<reference evidence="2 3" key="1">
    <citation type="journal article" date="2018" name="PLoS Genet.">
        <title>Population sequencing reveals clonal diversity and ancestral inbreeding in the grapevine cultivar Chardonnay.</title>
        <authorList>
            <person name="Roach M.J."/>
            <person name="Johnson D.L."/>
            <person name="Bohlmann J."/>
            <person name="van Vuuren H.J."/>
            <person name="Jones S.J."/>
            <person name="Pretorius I.S."/>
            <person name="Schmidt S.A."/>
            <person name="Borneman A.R."/>
        </authorList>
    </citation>
    <scope>NUCLEOTIDE SEQUENCE [LARGE SCALE GENOMIC DNA]</scope>
    <source>
        <strain evidence="3">cv. Chardonnay</strain>
        <tissue evidence="2">Leaf</tissue>
    </source>
</reference>
<dbReference type="SUPFAM" id="SSF81606">
    <property type="entry name" value="PP2C-like"/>
    <property type="match status" value="1"/>
</dbReference>
<feature type="domain" description="PPM-type phosphatase" evidence="1">
    <location>
        <begin position="119"/>
        <end position="154"/>
    </location>
</feature>
<evidence type="ECO:0000313" key="3">
    <source>
        <dbReference type="Proteomes" id="UP000288805"/>
    </source>
</evidence>
<proteinExistence type="predicted"/>
<dbReference type="Pfam" id="PF00481">
    <property type="entry name" value="PP2C"/>
    <property type="match status" value="1"/>
</dbReference>
<dbReference type="InterPro" id="IPR036457">
    <property type="entry name" value="PPM-type-like_dom_sf"/>
</dbReference>
<dbReference type="GO" id="GO:0004722">
    <property type="term" value="F:protein serine/threonine phosphatase activity"/>
    <property type="evidence" value="ECO:0007669"/>
    <property type="project" value="InterPro"/>
</dbReference>
<dbReference type="OrthoDB" id="10264738at2759"/>
<gene>
    <name evidence="2" type="primary">VvCHDh000020_1</name>
    <name evidence="2" type="ORF">CK203_114789</name>
</gene>
<dbReference type="PANTHER" id="PTHR47992">
    <property type="entry name" value="PROTEIN PHOSPHATASE"/>
    <property type="match status" value="1"/>
</dbReference>
<dbReference type="Proteomes" id="UP000288805">
    <property type="component" value="Unassembled WGS sequence"/>
</dbReference>
<evidence type="ECO:0000259" key="1">
    <source>
        <dbReference type="Pfam" id="PF00481"/>
    </source>
</evidence>
<sequence>MQTGTASSPPPPTLSLSLNGSSHSSFPCFTPLISHLDSRLNPRRLRQECHPATLSIFVTVTHFRSPDYALPGDNGGWCNSFLVPTSTLSRPCFLRPPGTRPELPPLPSVGYPAKGVAACRVGSTIPLSTDHEPDRSDERQRIEDAGGFVIWAGIWRRFKKKKMMVFIIIASDGLWDVFPNKEVVMEIKVLGLPMMTIDMGLSWSPSPGL</sequence>
<name>A0A438CCY7_VITVI</name>
<organism evidence="2 3">
    <name type="scientific">Vitis vinifera</name>
    <name type="common">Grape</name>
    <dbReference type="NCBI Taxonomy" id="29760"/>
    <lineage>
        <taxon>Eukaryota</taxon>
        <taxon>Viridiplantae</taxon>
        <taxon>Streptophyta</taxon>
        <taxon>Embryophyta</taxon>
        <taxon>Tracheophyta</taxon>
        <taxon>Spermatophyta</taxon>
        <taxon>Magnoliopsida</taxon>
        <taxon>eudicotyledons</taxon>
        <taxon>Gunneridae</taxon>
        <taxon>Pentapetalae</taxon>
        <taxon>rosids</taxon>
        <taxon>Vitales</taxon>
        <taxon>Vitaceae</taxon>
        <taxon>Viteae</taxon>
        <taxon>Vitis</taxon>
    </lineage>
</organism>
<protein>
    <recommendedName>
        <fullName evidence="1">PPM-type phosphatase domain-containing protein</fullName>
    </recommendedName>
</protein>
<comment type="caution">
    <text evidence="2">The sequence shown here is derived from an EMBL/GenBank/DDBJ whole genome shotgun (WGS) entry which is preliminary data.</text>
</comment>
<dbReference type="InterPro" id="IPR001932">
    <property type="entry name" value="PPM-type_phosphatase-like_dom"/>
</dbReference>
<accession>A0A438CCY7</accession>
<dbReference type="AlphaFoldDB" id="A0A438CCY7"/>